<dbReference type="Pfam" id="PF00314">
    <property type="entry name" value="Thaumatin"/>
    <property type="match status" value="1"/>
</dbReference>
<accession>S8DVD5</accession>
<gene>
    <name evidence="2" type="ORF">M569_07632</name>
</gene>
<dbReference type="EMBL" id="AUSU01003275">
    <property type="protein sequence ID" value="EPS67143.1"/>
    <property type="molecule type" value="Genomic_DNA"/>
</dbReference>
<feature type="disulfide bond" evidence="1">
    <location>
        <begin position="37"/>
        <end position="46"/>
    </location>
</feature>
<proteinExistence type="predicted"/>
<reference evidence="2 3" key="1">
    <citation type="journal article" date="2013" name="BMC Genomics">
        <title>The miniature genome of a carnivorous plant Genlisea aurea contains a low number of genes and short non-coding sequences.</title>
        <authorList>
            <person name="Leushkin E.V."/>
            <person name="Sutormin R.A."/>
            <person name="Nabieva E.R."/>
            <person name="Penin A.A."/>
            <person name="Kondrashov A.S."/>
            <person name="Logacheva M.D."/>
        </authorList>
    </citation>
    <scope>NUCLEOTIDE SEQUENCE [LARGE SCALE GENOMIC DNA]</scope>
</reference>
<dbReference type="InterPro" id="IPR037176">
    <property type="entry name" value="Osmotin/thaumatin-like_sf"/>
</dbReference>
<keyword evidence="1" id="KW-1015">Disulfide bond</keyword>
<dbReference type="Gene3D" id="2.60.110.10">
    <property type="entry name" value="Thaumatin"/>
    <property type="match status" value="1"/>
</dbReference>
<dbReference type="InterPro" id="IPR001938">
    <property type="entry name" value="Thaumatin"/>
</dbReference>
<evidence type="ECO:0000313" key="2">
    <source>
        <dbReference type="EMBL" id="EPS67143.1"/>
    </source>
</evidence>
<sequence>FQGCRSTSCPINVNFLCPAGLSVRDPRGAPIGCKSGCLAFGKPELCCAPPYNTPATCPPSVYSRRFKRLCPQAYSYAYDDKTSTFTCPTATPGDYFITFC</sequence>
<dbReference type="OrthoDB" id="430315at2759"/>
<feature type="disulfide bond" evidence="1">
    <location>
        <begin position="4"/>
        <end position="87"/>
    </location>
</feature>
<dbReference type="PROSITE" id="PS51367">
    <property type="entry name" value="THAUMATIN_2"/>
    <property type="match status" value="1"/>
</dbReference>
<feature type="non-terminal residue" evidence="2">
    <location>
        <position position="1"/>
    </location>
</feature>
<evidence type="ECO:0008006" key="4">
    <source>
        <dbReference type="Google" id="ProtNLM"/>
    </source>
</evidence>
<evidence type="ECO:0000256" key="1">
    <source>
        <dbReference type="PIRSR" id="PIRSR002703-1"/>
    </source>
</evidence>
<feature type="disulfide bond" evidence="1">
    <location>
        <begin position="9"/>
        <end position="70"/>
    </location>
</feature>
<dbReference type="AlphaFoldDB" id="S8DVD5"/>
<evidence type="ECO:0000313" key="3">
    <source>
        <dbReference type="Proteomes" id="UP000015453"/>
    </source>
</evidence>
<dbReference type="SUPFAM" id="SSF49870">
    <property type="entry name" value="Osmotin, thaumatin-like protein"/>
    <property type="match status" value="1"/>
</dbReference>
<protein>
    <recommendedName>
        <fullName evidence="4">Thaumatin-like protein</fullName>
    </recommendedName>
</protein>
<dbReference type="Proteomes" id="UP000015453">
    <property type="component" value="Unassembled WGS sequence"/>
</dbReference>
<organism evidence="2 3">
    <name type="scientific">Genlisea aurea</name>
    <dbReference type="NCBI Taxonomy" id="192259"/>
    <lineage>
        <taxon>Eukaryota</taxon>
        <taxon>Viridiplantae</taxon>
        <taxon>Streptophyta</taxon>
        <taxon>Embryophyta</taxon>
        <taxon>Tracheophyta</taxon>
        <taxon>Spermatophyta</taxon>
        <taxon>Magnoliopsida</taxon>
        <taxon>eudicotyledons</taxon>
        <taxon>Gunneridae</taxon>
        <taxon>Pentapetalae</taxon>
        <taxon>asterids</taxon>
        <taxon>lamiids</taxon>
        <taxon>Lamiales</taxon>
        <taxon>Lentibulariaceae</taxon>
        <taxon>Genlisea</taxon>
    </lineage>
</organism>
<comment type="caution">
    <text evidence="2">The sequence shown here is derived from an EMBL/GenBank/DDBJ whole genome shotgun (WGS) entry which is preliminary data.</text>
</comment>
<dbReference type="SMART" id="SM00205">
    <property type="entry name" value="THN"/>
    <property type="match status" value="1"/>
</dbReference>
<dbReference type="PANTHER" id="PTHR31048">
    <property type="entry name" value="OS03G0233200 PROTEIN"/>
    <property type="match status" value="1"/>
</dbReference>
<name>S8DVD5_9LAMI</name>
<feature type="disulfide bond" evidence="1">
    <location>
        <begin position="17"/>
        <end position="33"/>
    </location>
</feature>
<keyword evidence="3" id="KW-1185">Reference proteome</keyword>
<dbReference type="PIRSF" id="PIRSF002703">
    <property type="entry name" value="Thaumatin"/>
    <property type="match status" value="1"/>
</dbReference>
<feature type="non-terminal residue" evidence="2">
    <location>
        <position position="100"/>
    </location>
</feature>
<feature type="disulfide bond" evidence="1">
    <location>
        <begin position="47"/>
        <end position="57"/>
    </location>
</feature>